<evidence type="ECO:0000313" key="3">
    <source>
        <dbReference type="EMBL" id="MFD2469264.1"/>
    </source>
</evidence>
<dbReference type="Pfam" id="PF13699">
    <property type="entry name" value="eCIS_core"/>
    <property type="match status" value="1"/>
</dbReference>
<evidence type="ECO:0000313" key="4">
    <source>
        <dbReference type="Proteomes" id="UP001597483"/>
    </source>
</evidence>
<feature type="region of interest" description="Disordered" evidence="1">
    <location>
        <begin position="144"/>
        <end position="185"/>
    </location>
</feature>
<dbReference type="InterPro" id="IPR025295">
    <property type="entry name" value="eCIS_core_dom"/>
</dbReference>
<name>A0ABW5H8Z8_9PSEU</name>
<gene>
    <name evidence="3" type="ORF">ACFSVL_17890</name>
</gene>
<organism evidence="3 4">
    <name type="scientific">Amycolatopsis silviterrae</name>
    <dbReference type="NCBI Taxonomy" id="1656914"/>
    <lineage>
        <taxon>Bacteria</taxon>
        <taxon>Bacillati</taxon>
        <taxon>Actinomycetota</taxon>
        <taxon>Actinomycetes</taxon>
        <taxon>Pseudonocardiales</taxon>
        <taxon>Pseudonocardiaceae</taxon>
        <taxon>Amycolatopsis</taxon>
    </lineage>
</organism>
<accession>A0ABW5H8Z8</accession>
<dbReference type="Gene3D" id="1.10.530.10">
    <property type="match status" value="1"/>
</dbReference>
<comment type="caution">
    <text evidence="3">The sequence shown here is derived from an EMBL/GenBank/DDBJ whole genome shotgun (WGS) entry which is preliminary data.</text>
</comment>
<dbReference type="SUPFAM" id="SSF53955">
    <property type="entry name" value="Lysozyme-like"/>
    <property type="match status" value="1"/>
</dbReference>
<dbReference type="Proteomes" id="UP001597483">
    <property type="component" value="Unassembled WGS sequence"/>
</dbReference>
<evidence type="ECO:0000259" key="2">
    <source>
        <dbReference type="Pfam" id="PF13699"/>
    </source>
</evidence>
<sequence length="289" mass="30808">MFARQSKPNVAPPVVHEVLREPGEPLDDATRTTMNAQFGHDFSQVRVHAGPRAAQSAEAVGARAYTVGPHVVFGAGCRPGTALGQRVLTHELTHVVQQSGVTAIPVSGLPIGDSHSPAEVEARLRADGRTGGSMVAAAGPVLQRDDMDDPRFGRSGARTLLQSTPRKTSGPAAQPGGRCPKPDDITDAEDWIIEAESGWQPTAKNAVSSAFGLGQLVKATRVKYLKDKADSTDCDDQIRAFRGYVKDAYGTADVAKQFWLATKAKDPAKAPKGFEGKVKQWISKGWVGY</sequence>
<protein>
    <submittedName>
        <fullName evidence="3">DUF4157 domain-containing protein</fullName>
    </submittedName>
</protein>
<proteinExistence type="predicted"/>
<dbReference type="EMBL" id="JBHUKS010000012">
    <property type="protein sequence ID" value="MFD2469264.1"/>
    <property type="molecule type" value="Genomic_DNA"/>
</dbReference>
<feature type="domain" description="eCIS core" evidence="2">
    <location>
        <begin position="25"/>
        <end position="100"/>
    </location>
</feature>
<keyword evidence="4" id="KW-1185">Reference proteome</keyword>
<dbReference type="InterPro" id="IPR023346">
    <property type="entry name" value="Lysozyme-like_dom_sf"/>
</dbReference>
<evidence type="ECO:0000256" key="1">
    <source>
        <dbReference type="SAM" id="MobiDB-lite"/>
    </source>
</evidence>
<reference evidence="4" key="1">
    <citation type="journal article" date="2019" name="Int. J. Syst. Evol. Microbiol.">
        <title>The Global Catalogue of Microorganisms (GCM) 10K type strain sequencing project: providing services to taxonomists for standard genome sequencing and annotation.</title>
        <authorList>
            <consortium name="The Broad Institute Genomics Platform"/>
            <consortium name="The Broad Institute Genome Sequencing Center for Infectious Disease"/>
            <person name="Wu L."/>
            <person name="Ma J."/>
        </authorList>
    </citation>
    <scope>NUCLEOTIDE SEQUENCE [LARGE SCALE GENOMIC DNA]</scope>
    <source>
        <strain evidence="4">CGMCC 4.7641</strain>
    </source>
</reference>
<dbReference type="RefSeq" id="WP_378305511.1">
    <property type="nucleotide sequence ID" value="NZ_JBHUKS010000012.1"/>
</dbReference>